<dbReference type="PANTHER" id="PTHR43386:SF1">
    <property type="entry name" value="D,D-DIPEPTIDE TRANSPORT SYSTEM PERMEASE PROTEIN DDPC-RELATED"/>
    <property type="match status" value="1"/>
</dbReference>
<dbReference type="SUPFAM" id="SSF161098">
    <property type="entry name" value="MetI-like"/>
    <property type="match status" value="1"/>
</dbReference>
<keyword evidence="6" id="KW-0653">Protein transport</keyword>
<evidence type="ECO:0000256" key="5">
    <source>
        <dbReference type="ARBA" id="ARBA00022856"/>
    </source>
</evidence>
<dbReference type="Gene3D" id="1.10.3720.10">
    <property type="entry name" value="MetI-like"/>
    <property type="match status" value="1"/>
</dbReference>
<proteinExistence type="inferred from homology"/>
<dbReference type="CDD" id="cd06261">
    <property type="entry name" value="TM_PBP2"/>
    <property type="match status" value="1"/>
</dbReference>
<evidence type="ECO:0000256" key="6">
    <source>
        <dbReference type="ARBA" id="ARBA00022927"/>
    </source>
</evidence>
<comment type="similarity">
    <text evidence="9">Belongs to the binding-protein-dependent transport system permease family.</text>
</comment>
<keyword evidence="8 9" id="KW-0472">Membrane</keyword>
<evidence type="ECO:0000259" key="10">
    <source>
        <dbReference type="PROSITE" id="PS50928"/>
    </source>
</evidence>
<dbReference type="Pfam" id="PF00528">
    <property type="entry name" value="BPD_transp_1"/>
    <property type="match status" value="1"/>
</dbReference>
<dbReference type="EMBL" id="CP040818">
    <property type="protein sequence ID" value="QDL90784.1"/>
    <property type="molecule type" value="Genomic_DNA"/>
</dbReference>
<evidence type="ECO:0000256" key="8">
    <source>
        <dbReference type="ARBA" id="ARBA00023136"/>
    </source>
</evidence>
<feature type="domain" description="ABC transmembrane type-1" evidence="10">
    <location>
        <begin position="69"/>
        <end position="259"/>
    </location>
</feature>
<sequence>MRRRPGGLALAGLGGVAVLALVAVLGPALAPFDPLASAAGPALAPPSARHWAGTDQIGRDVASRLLHAARLDLRLALGAVALSAGVGATLGALSGYAGGWADRVLGRLVEVAMAFPLFVLAMALIAVLGPSERAIVLATAAINLPVFIRLARSETAARRSAGWVEAARLAGNGPVRVVTRFLLPEIAPLLAVQASVTLGWALLNAAGLSFLGLGIAPPTAEWGIMVAEGARYLAAGKWWLTACPGLAIAASVLCFSLAGDALRDLAAPGAGGARRSRG</sequence>
<evidence type="ECO:0000313" key="11">
    <source>
        <dbReference type="EMBL" id="QDL90784.1"/>
    </source>
</evidence>
<dbReference type="GO" id="GO:0055085">
    <property type="term" value="P:transmembrane transport"/>
    <property type="evidence" value="ECO:0007669"/>
    <property type="project" value="InterPro"/>
</dbReference>
<keyword evidence="2 9" id="KW-0813">Transport</keyword>
<dbReference type="RefSeq" id="WP_138576447.1">
    <property type="nucleotide sequence ID" value="NZ_CP040818.1"/>
</dbReference>
<accession>A0A5B8FU49</accession>
<feature type="transmembrane region" description="Helical" evidence="9">
    <location>
        <begin position="189"/>
        <end position="216"/>
    </location>
</feature>
<dbReference type="GO" id="GO:0005886">
    <property type="term" value="C:plasma membrane"/>
    <property type="evidence" value="ECO:0007669"/>
    <property type="project" value="UniProtKB-SubCell"/>
</dbReference>
<reference evidence="11 12" key="1">
    <citation type="submission" date="2019-06" db="EMBL/GenBank/DDBJ databases">
        <title>Genome sequence of Rhodobacteraceae bacterium D4M1.</title>
        <authorList>
            <person name="Cao J."/>
        </authorList>
    </citation>
    <scope>NUCLEOTIDE SEQUENCE [LARGE SCALE GENOMIC DNA]</scope>
    <source>
        <strain evidence="11 12">D4M1</strain>
    </source>
</reference>
<dbReference type="KEGG" id="ppru:FDP22_02660"/>
<keyword evidence="12" id="KW-1185">Reference proteome</keyword>
<dbReference type="AlphaFoldDB" id="A0A5B8FU49"/>
<evidence type="ECO:0000256" key="1">
    <source>
        <dbReference type="ARBA" id="ARBA00004651"/>
    </source>
</evidence>
<evidence type="ECO:0000256" key="2">
    <source>
        <dbReference type="ARBA" id="ARBA00022448"/>
    </source>
</evidence>
<keyword evidence="3" id="KW-1003">Cell membrane</keyword>
<dbReference type="OrthoDB" id="9805884at2"/>
<organism evidence="11 12">
    <name type="scientific">Paroceanicella profunda</name>
    <dbReference type="NCBI Taxonomy" id="2579971"/>
    <lineage>
        <taxon>Bacteria</taxon>
        <taxon>Pseudomonadati</taxon>
        <taxon>Pseudomonadota</taxon>
        <taxon>Alphaproteobacteria</taxon>
        <taxon>Rhodobacterales</taxon>
        <taxon>Paracoccaceae</taxon>
        <taxon>Paroceanicella</taxon>
    </lineage>
</organism>
<keyword evidence="7 9" id="KW-1133">Transmembrane helix</keyword>
<dbReference type="PANTHER" id="PTHR43386">
    <property type="entry name" value="OLIGOPEPTIDE TRANSPORT SYSTEM PERMEASE PROTEIN APPC"/>
    <property type="match status" value="1"/>
</dbReference>
<dbReference type="PROSITE" id="PS50928">
    <property type="entry name" value="ABC_TM1"/>
    <property type="match status" value="1"/>
</dbReference>
<evidence type="ECO:0000313" key="12">
    <source>
        <dbReference type="Proteomes" id="UP000305888"/>
    </source>
</evidence>
<keyword evidence="5" id="KW-0571">Peptide transport</keyword>
<feature type="transmembrane region" description="Helical" evidence="9">
    <location>
        <begin position="75"/>
        <end position="96"/>
    </location>
</feature>
<feature type="transmembrane region" description="Helical" evidence="9">
    <location>
        <begin position="134"/>
        <end position="151"/>
    </location>
</feature>
<feature type="transmembrane region" description="Helical" evidence="9">
    <location>
        <begin position="236"/>
        <end position="258"/>
    </location>
</feature>
<dbReference type="GO" id="GO:0015031">
    <property type="term" value="P:protein transport"/>
    <property type="evidence" value="ECO:0007669"/>
    <property type="project" value="UniProtKB-KW"/>
</dbReference>
<dbReference type="GO" id="GO:0015833">
    <property type="term" value="P:peptide transport"/>
    <property type="evidence" value="ECO:0007669"/>
    <property type="project" value="UniProtKB-KW"/>
</dbReference>
<feature type="transmembrane region" description="Helical" evidence="9">
    <location>
        <begin position="108"/>
        <end position="128"/>
    </location>
</feature>
<evidence type="ECO:0000256" key="9">
    <source>
        <dbReference type="RuleBase" id="RU363032"/>
    </source>
</evidence>
<dbReference type="InterPro" id="IPR035906">
    <property type="entry name" value="MetI-like_sf"/>
</dbReference>
<dbReference type="Proteomes" id="UP000305888">
    <property type="component" value="Chromosome"/>
</dbReference>
<dbReference type="InterPro" id="IPR000515">
    <property type="entry name" value="MetI-like"/>
</dbReference>
<comment type="subcellular location">
    <subcellularLocation>
        <location evidence="1 9">Cell membrane</location>
        <topology evidence="1 9">Multi-pass membrane protein</topology>
    </subcellularLocation>
</comment>
<evidence type="ECO:0000256" key="4">
    <source>
        <dbReference type="ARBA" id="ARBA00022692"/>
    </source>
</evidence>
<keyword evidence="4 9" id="KW-0812">Transmembrane</keyword>
<evidence type="ECO:0000256" key="3">
    <source>
        <dbReference type="ARBA" id="ARBA00022475"/>
    </source>
</evidence>
<evidence type="ECO:0000256" key="7">
    <source>
        <dbReference type="ARBA" id="ARBA00022989"/>
    </source>
</evidence>
<name>A0A5B8FU49_9RHOB</name>
<dbReference type="InterPro" id="IPR050366">
    <property type="entry name" value="BP-dependent_transpt_permease"/>
</dbReference>
<gene>
    <name evidence="11" type="ORF">FDP22_02660</name>
</gene>
<protein>
    <submittedName>
        <fullName evidence="11">ABC transporter permease</fullName>
    </submittedName>
</protein>